<dbReference type="PROSITE" id="PS00889">
    <property type="entry name" value="CNMP_BINDING_2"/>
    <property type="match status" value="1"/>
</dbReference>
<keyword evidence="14" id="KW-1185">Reference proteome</keyword>
<feature type="transmembrane region" description="Helical" evidence="11">
    <location>
        <begin position="317"/>
        <end position="338"/>
    </location>
</feature>
<dbReference type="GO" id="GO:0098719">
    <property type="term" value="P:sodium ion import across plasma membrane"/>
    <property type="evidence" value="ECO:0007669"/>
    <property type="project" value="TreeGrafter"/>
</dbReference>
<evidence type="ECO:0000256" key="1">
    <source>
        <dbReference type="ARBA" id="ARBA00004651"/>
    </source>
</evidence>
<evidence type="ECO:0000256" key="8">
    <source>
        <dbReference type="ARBA" id="ARBA00023136"/>
    </source>
</evidence>
<evidence type="ECO:0000313" key="14">
    <source>
        <dbReference type="Proteomes" id="UP000476332"/>
    </source>
</evidence>
<dbReference type="InterPro" id="IPR018488">
    <property type="entry name" value="cNMP-bd_CS"/>
</dbReference>
<feature type="region of interest" description="Disordered" evidence="10">
    <location>
        <begin position="823"/>
        <end position="844"/>
    </location>
</feature>
<evidence type="ECO:0000259" key="12">
    <source>
        <dbReference type="PROSITE" id="PS50042"/>
    </source>
</evidence>
<name>A0A6L9MBE5_9HYPH</name>
<dbReference type="InterPro" id="IPR006153">
    <property type="entry name" value="Cation/H_exchanger_TM"/>
</dbReference>
<keyword evidence="6" id="KW-0915">Sodium</keyword>
<dbReference type="EMBL" id="JAAAMJ010000001">
    <property type="protein sequence ID" value="NDV85145.1"/>
    <property type="molecule type" value="Genomic_DNA"/>
</dbReference>
<feature type="compositionally biased region" description="Low complexity" evidence="10">
    <location>
        <begin position="824"/>
        <end position="835"/>
    </location>
</feature>
<comment type="subcellular location">
    <subcellularLocation>
        <location evidence="1">Cell membrane</location>
        <topology evidence="1">Multi-pass membrane protein</topology>
    </subcellularLocation>
</comment>
<evidence type="ECO:0000256" key="9">
    <source>
        <dbReference type="ARBA" id="ARBA00023201"/>
    </source>
</evidence>
<reference evidence="13 14" key="1">
    <citation type="submission" date="2020-01" db="EMBL/GenBank/DDBJ databases">
        <title>Genomes of bacteria type strains.</title>
        <authorList>
            <person name="Chen J."/>
            <person name="Zhu S."/>
            <person name="Chen J."/>
        </authorList>
    </citation>
    <scope>NUCLEOTIDE SEQUENCE [LARGE SCALE GENOMIC DNA]</scope>
    <source>
        <strain evidence="13 14">KCTC 52919</strain>
    </source>
</reference>
<dbReference type="InterPro" id="IPR018490">
    <property type="entry name" value="cNMP-bd_dom_sf"/>
</dbReference>
<keyword evidence="8 11" id="KW-0472">Membrane</keyword>
<dbReference type="GO" id="GO:0051453">
    <property type="term" value="P:regulation of intracellular pH"/>
    <property type="evidence" value="ECO:0007669"/>
    <property type="project" value="TreeGrafter"/>
</dbReference>
<feature type="transmembrane region" description="Helical" evidence="11">
    <location>
        <begin position="291"/>
        <end position="311"/>
    </location>
</feature>
<feature type="transmembrane region" description="Helical" evidence="11">
    <location>
        <begin position="62"/>
        <end position="80"/>
    </location>
</feature>
<keyword evidence="4 11" id="KW-0812">Transmembrane</keyword>
<feature type="region of interest" description="Disordered" evidence="10">
    <location>
        <begin position="450"/>
        <end position="483"/>
    </location>
</feature>
<feature type="transmembrane region" description="Helical" evidence="11">
    <location>
        <begin position="202"/>
        <end position="224"/>
    </location>
</feature>
<dbReference type="Gene3D" id="6.10.140.1330">
    <property type="match status" value="1"/>
</dbReference>
<evidence type="ECO:0000256" key="5">
    <source>
        <dbReference type="ARBA" id="ARBA00022989"/>
    </source>
</evidence>
<gene>
    <name evidence="13" type="ORF">GTW51_00345</name>
</gene>
<feature type="transmembrane region" description="Helical" evidence="11">
    <location>
        <begin position="384"/>
        <end position="406"/>
    </location>
</feature>
<feature type="transmembrane region" description="Helical" evidence="11">
    <location>
        <begin position="171"/>
        <end position="190"/>
    </location>
</feature>
<dbReference type="Pfam" id="PF00999">
    <property type="entry name" value="Na_H_Exchanger"/>
    <property type="match status" value="1"/>
</dbReference>
<evidence type="ECO:0000256" key="11">
    <source>
        <dbReference type="SAM" id="Phobius"/>
    </source>
</evidence>
<feature type="transmembrane region" description="Helical" evidence="11">
    <location>
        <begin position="130"/>
        <end position="151"/>
    </location>
</feature>
<dbReference type="PROSITE" id="PS50042">
    <property type="entry name" value="CNMP_BINDING_3"/>
    <property type="match status" value="1"/>
</dbReference>
<dbReference type="PANTHER" id="PTHR10110:SF86">
    <property type="entry name" value="SODIUM_HYDROGEN EXCHANGER 7"/>
    <property type="match status" value="1"/>
</dbReference>
<sequence>MNVSSVVVLIASLVALGALARPLATRLRLPVSIVWAVGGATLGFACHYSLQNPGGLLPVELAAAIVDLPIGSSLFLYVFLPTLIFQSALEVDLHRVREDLLPILLLALVAVVVATFGVALFLWPVAGMPLLACLLLASLVATTDPVAVIAIFRDVGAPERLTRLVEGESLFNDAAAISLALIFSAAIIAPGSVGTMGAIKDLILLPIGGVLLGFVAAWLFIQLLKLIGEDRVTTASLSLALPYLSFWVAERVVGVSGVVAVATAGVALASLAPGRVTGVLWRHLSDTWEQLASWSSILIFVLTALLLPRLLSDLRPFDVVLLLVVFVAALLTRALVLFDMLPLLTRFGLSSPISVPYRVVVLWGGLRGSMTLALALAVLENPAIPRPIATFVVTLATGFTLMTLLVQGTTLRPLIQRLGLDRLNDVDRSVRDLALDVAGGRVQQFANDMGRRFGHAPDDQPSLAQPSDTAGIPPPGSTVGDLPQPARTAIALVALTAREREMILEHFADGTVAPPIARRLAADARRRLDLARSGGIEGYRSANAAEIDFAPVDRIAFALQRRLGYSRLLSRRLAIRFEMLIEASLVVGSLPQVAERELRPVLGSATIAEAAEVLVERLGLLEREIAAVRLQYPAYVTELERSFVVRAAQAVELVEIERLRRSGVISSEVERDVLAGRTARGNARFRRPALDLGLDTATLIERSELFVELSGRERQDLAPLMRPFFAEPGMRIIRRGEVGDAAYFISSGAVEIDTGASLIRLGRGEIFGEMALLFDQRRQADVTAIAYCALLRLSAADFRRFLAMHPALRKRIEAIARQRRDQNAAGPIAVPAAGGSRQSGSVEGFGQIEDPEAHLLAAAEPVER</sequence>
<protein>
    <submittedName>
        <fullName evidence="13">Cyclic nucleotide-binding domain-containing protein</fullName>
    </submittedName>
</protein>
<dbReference type="RefSeq" id="WP_163041903.1">
    <property type="nucleotide sequence ID" value="NZ_JAAAMJ010000001.1"/>
</dbReference>
<dbReference type="Proteomes" id="UP000476332">
    <property type="component" value="Unassembled WGS sequence"/>
</dbReference>
<dbReference type="PANTHER" id="PTHR10110">
    <property type="entry name" value="SODIUM/HYDROGEN EXCHANGER"/>
    <property type="match status" value="1"/>
</dbReference>
<keyword evidence="7" id="KW-0406">Ion transport</keyword>
<dbReference type="SMART" id="SM00100">
    <property type="entry name" value="cNMP"/>
    <property type="match status" value="1"/>
</dbReference>
<dbReference type="GO" id="GO:0015386">
    <property type="term" value="F:potassium:proton antiporter activity"/>
    <property type="evidence" value="ECO:0007669"/>
    <property type="project" value="TreeGrafter"/>
</dbReference>
<accession>A0A6L9MBE5</accession>
<feature type="transmembrane region" description="Helical" evidence="11">
    <location>
        <begin position="244"/>
        <end position="271"/>
    </location>
</feature>
<dbReference type="InterPro" id="IPR014710">
    <property type="entry name" value="RmlC-like_jellyroll"/>
</dbReference>
<keyword evidence="9" id="KW-0739">Sodium transport</keyword>
<feature type="transmembrane region" description="Helical" evidence="11">
    <location>
        <begin position="30"/>
        <end position="50"/>
    </location>
</feature>
<evidence type="ECO:0000256" key="7">
    <source>
        <dbReference type="ARBA" id="ARBA00023065"/>
    </source>
</evidence>
<dbReference type="Gene3D" id="2.60.120.10">
    <property type="entry name" value="Jelly Rolls"/>
    <property type="match status" value="1"/>
</dbReference>
<dbReference type="SUPFAM" id="SSF51206">
    <property type="entry name" value="cAMP-binding domain-like"/>
    <property type="match status" value="1"/>
</dbReference>
<dbReference type="CDD" id="cd00038">
    <property type="entry name" value="CAP_ED"/>
    <property type="match status" value="1"/>
</dbReference>
<feature type="transmembrane region" description="Helical" evidence="11">
    <location>
        <begin position="100"/>
        <end position="123"/>
    </location>
</feature>
<feature type="transmembrane region" description="Helical" evidence="11">
    <location>
        <begin position="359"/>
        <end position="378"/>
    </location>
</feature>
<evidence type="ECO:0000256" key="3">
    <source>
        <dbReference type="ARBA" id="ARBA00022475"/>
    </source>
</evidence>
<evidence type="ECO:0000313" key="13">
    <source>
        <dbReference type="EMBL" id="NDV85145.1"/>
    </source>
</evidence>
<dbReference type="GO" id="GO:0015385">
    <property type="term" value="F:sodium:proton antiporter activity"/>
    <property type="evidence" value="ECO:0007669"/>
    <property type="project" value="InterPro"/>
</dbReference>
<evidence type="ECO:0000256" key="10">
    <source>
        <dbReference type="SAM" id="MobiDB-lite"/>
    </source>
</evidence>
<evidence type="ECO:0000256" key="2">
    <source>
        <dbReference type="ARBA" id="ARBA00022448"/>
    </source>
</evidence>
<comment type="caution">
    <text evidence="13">The sequence shown here is derived from an EMBL/GenBank/DDBJ whole genome shotgun (WGS) entry which is preliminary data.</text>
</comment>
<dbReference type="Pfam" id="PF00027">
    <property type="entry name" value="cNMP_binding"/>
    <property type="match status" value="1"/>
</dbReference>
<keyword evidence="2" id="KW-0813">Transport</keyword>
<proteinExistence type="predicted"/>
<dbReference type="AlphaFoldDB" id="A0A6L9MBE5"/>
<dbReference type="GO" id="GO:0005886">
    <property type="term" value="C:plasma membrane"/>
    <property type="evidence" value="ECO:0007669"/>
    <property type="project" value="UniProtKB-SubCell"/>
</dbReference>
<keyword evidence="3" id="KW-1003">Cell membrane</keyword>
<organism evidence="13 14">
    <name type="scientific">Aurantimonas aggregata</name>
    <dbReference type="NCBI Taxonomy" id="2047720"/>
    <lineage>
        <taxon>Bacteria</taxon>
        <taxon>Pseudomonadati</taxon>
        <taxon>Pseudomonadota</taxon>
        <taxon>Alphaproteobacteria</taxon>
        <taxon>Hyphomicrobiales</taxon>
        <taxon>Aurantimonadaceae</taxon>
        <taxon>Aurantimonas</taxon>
    </lineage>
</organism>
<evidence type="ECO:0000256" key="4">
    <source>
        <dbReference type="ARBA" id="ARBA00022692"/>
    </source>
</evidence>
<dbReference type="InterPro" id="IPR018422">
    <property type="entry name" value="Cation/H_exchanger_CPA1"/>
</dbReference>
<dbReference type="InterPro" id="IPR000595">
    <property type="entry name" value="cNMP-bd_dom"/>
</dbReference>
<evidence type="ECO:0000256" key="6">
    <source>
        <dbReference type="ARBA" id="ARBA00023053"/>
    </source>
</evidence>
<feature type="domain" description="Cyclic nucleotide-binding" evidence="12">
    <location>
        <begin position="705"/>
        <end position="819"/>
    </location>
</feature>
<keyword evidence="5 11" id="KW-1133">Transmembrane helix</keyword>